<dbReference type="PANTHER" id="PTHR30086">
    <property type="entry name" value="ARGININE EXPORTER PROTEIN ARGO"/>
    <property type="match status" value="1"/>
</dbReference>
<dbReference type="PIRSF" id="PIRSF006324">
    <property type="entry name" value="LeuE"/>
    <property type="match status" value="1"/>
</dbReference>
<reference evidence="7 8" key="1">
    <citation type="submission" date="2020-02" db="EMBL/GenBank/DDBJ databases">
        <authorList>
            <person name="Kim H.M."/>
            <person name="Jeon C.O."/>
        </authorList>
    </citation>
    <scope>NUCLEOTIDE SEQUENCE [LARGE SCALE GENOMIC DNA]</scope>
    <source>
        <strain evidence="7 8">PeD5</strain>
    </source>
</reference>
<gene>
    <name evidence="7" type="ORF">G3576_14240</name>
</gene>
<name>A0A6M1LLG5_9PROT</name>
<dbReference type="GO" id="GO:0005886">
    <property type="term" value="C:plasma membrane"/>
    <property type="evidence" value="ECO:0007669"/>
    <property type="project" value="UniProtKB-SubCell"/>
</dbReference>
<sequence length="213" mass="21481">MTETLPLFLLAALLLAVTPGPGIFYVAARTLAGGRAEGIASSLGTGLGGMAHVMAGSLGVSALVLASAELFNALKWAGALYLAWLGWRAIRTARAEAPPGAAAPPMPPLGGPRRAFREGVVVEALNPKTAAFFLAFLPQFVDPAAGQAGLQFVLLGTISVALNTLADVAVALAAGRLRDGAAARPGLVRRLREASGAAMIALGLGLAVAKRPG</sequence>
<keyword evidence="4 6" id="KW-1133">Transmembrane helix</keyword>
<dbReference type="Proteomes" id="UP000475385">
    <property type="component" value="Unassembled WGS sequence"/>
</dbReference>
<dbReference type="GO" id="GO:0015171">
    <property type="term" value="F:amino acid transmembrane transporter activity"/>
    <property type="evidence" value="ECO:0007669"/>
    <property type="project" value="TreeGrafter"/>
</dbReference>
<keyword evidence="3 6" id="KW-0812">Transmembrane</keyword>
<evidence type="ECO:0000256" key="4">
    <source>
        <dbReference type="ARBA" id="ARBA00022989"/>
    </source>
</evidence>
<feature type="transmembrane region" description="Helical" evidence="6">
    <location>
        <begin position="46"/>
        <end position="66"/>
    </location>
</feature>
<comment type="subcellular location">
    <subcellularLocation>
        <location evidence="1">Cell membrane</location>
        <topology evidence="1">Multi-pass membrane protein</topology>
    </subcellularLocation>
</comment>
<keyword evidence="2" id="KW-1003">Cell membrane</keyword>
<keyword evidence="8" id="KW-1185">Reference proteome</keyword>
<evidence type="ECO:0000256" key="5">
    <source>
        <dbReference type="ARBA" id="ARBA00023136"/>
    </source>
</evidence>
<evidence type="ECO:0000313" key="8">
    <source>
        <dbReference type="Proteomes" id="UP000475385"/>
    </source>
</evidence>
<accession>A0A6M1LLG5</accession>
<evidence type="ECO:0000256" key="1">
    <source>
        <dbReference type="ARBA" id="ARBA00004651"/>
    </source>
</evidence>
<evidence type="ECO:0000256" key="3">
    <source>
        <dbReference type="ARBA" id="ARBA00022692"/>
    </source>
</evidence>
<dbReference type="Pfam" id="PF01810">
    <property type="entry name" value="LysE"/>
    <property type="match status" value="1"/>
</dbReference>
<evidence type="ECO:0000313" key="7">
    <source>
        <dbReference type="EMBL" id="NGM21180.1"/>
    </source>
</evidence>
<evidence type="ECO:0000256" key="6">
    <source>
        <dbReference type="SAM" id="Phobius"/>
    </source>
</evidence>
<dbReference type="InterPro" id="IPR001123">
    <property type="entry name" value="LeuE-type"/>
</dbReference>
<keyword evidence="5 6" id="KW-0472">Membrane</keyword>
<proteinExistence type="predicted"/>
<dbReference type="EMBL" id="JAAIKB010000005">
    <property type="protein sequence ID" value="NGM21180.1"/>
    <property type="molecule type" value="Genomic_DNA"/>
</dbReference>
<evidence type="ECO:0000256" key="2">
    <source>
        <dbReference type="ARBA" id="ARBA00022475"/>
    </source>
</evidence>
<organism evidence="7 8">
    <name type="scientific">Falsiroseomonas algicola</name>
    <dbReference type="NCBI Taxonomy" id="2716930"/>
    <lineage>
        <taxon>Bacteria</taxon>
        <taxon>Pseudomonadati</taxon>
        <taxon>Pseudomonadota</taxon>
        <taxon>Alphaproteobacteria</taxon>
        <taxon>Acetobacterales</taxon>
        <taxon>Roseomonadaceae</taxon>
        <taxon>Falsiroseomonas</taxon>
    </lineage>
</organism>
<dbReference type="PANTHER" id="PTHR30086:SF20">
    <property type="entry name" value="ARGININE EXPORTER PROTEIN ARGO-RELATED"/>
    <property type="match status" value="1"/>
</dbReference>
<comment type="caution">
    <text evidence="7">The sequence shown here is derived from an EMBL/GenBank/DDBJ whole genome shotgun (WGS) entry which is preliminary data.</text>
</comment>
<dbReference type="RefSeq" id="WP_164695083.1">
    <property type="nucleotide sequence ID" value="NZ_JAAIKB010000005.1"/>
</dbReference>
<reference evidence="7 8" key="2">
    <citation type="submission" date="2020-03" db="EMBL/GenBank/DDBJ databases">
        <title>Roseomonas stagni sp. nov., isolated from pond water in Japan.</title>
        <authorList>
            <person name="Furuhata K."/>
            <person name="Miyamoto H."/>
            <person name="Goto K."/>
        </authorList>
    </citation>
    <scope>NUCLEOTIDE SEQUENCE [LARGE SCALE GENOMIC DNA]</scope>
    <source>
        <strain evidence="7 8">PeD5</strain>
    </source>
</reference>
<dbReference type="AlphaFoldDB" id="A0A6M1LLG5"/>
<protein>
    <submittedName>
        <fullName evidence="7">LysE family translocator</fullName>
    </submittedName>
</protein>